<proteinExistence type="predicted"/>
<feature type="compositionally biased region" description="Basic and acidic residues" evidence="1">
    <location>
        <begin position="45"/>
        <end position="62"/>
    </location>
</feature>
<gene>
    <name evidence="2" type="ORF">MATL_G00191150</name>
</gene>
<evidence type="ECO:0000313" key="2">
    <source>
        <dbReference type="EMBL" id="KAG7463042.1"/>
    </source>
</evidence>
<comment type="caution">
    <text evidence="2">The sequence shown here is derived from an EMBL/GenBank/DDBJ whole genome shotgun (WGS) entry which is preliminary data.</text>
</comment>
<feature type="region of interest" description="Disordered" evidence="1">
    <location>
        <begin position="22"/>
        <end position="65"/>
    </location>
</feature>
<dbReference type="EMBL" id="JAFDVH010000016">
    <property type="protein sequence ID" value="KAG7463042.1"/>
    <property type="molecule type" value="Genomic_DNA"/>
</dbReference>
<dbReference type="Proteomes" id="UP001046870">
    <property type="component" value="Chromosome 16"/>
</dbReference>
<evidence type="ECO:0000313" key="3">
    <source>
        <dbReference type="Proteomes" id="UP001046870"/>
    </source>
</evidence>
<sequence length="93" mass="10536">MPDKASECAGAYPELVREFFPIDRPGNLGPRESQRAGFQGSGPRHHPEEAVSRRLEEREGHMRRVSNPRALRLQLLPSQWGASVQRCGEELQM</sequence>
<accession>A0A9D3PLM4</accession>
<keyword evidence="3" id="KW-1185">Reference proteome</keyword>
<reference evidence="2" key="1">
    <citation type="submission" date="2021-01" db="EMBL/GenBank/DDBJ databases">
        <authorList>
            <person name="Zahm M."/>
            <person name="Roques C."/>
            <person name="Cabau C."/>
            <person name="Klopp C."/>
            <person name="Donnadieu C."/>
            <person name="Jouanno E."/>
            <person name="Lampietro C."/>
            <person name="Louis A."/>
            <person name="Herpin A."/>
            <person name="Echchiki A."/>
            <person name="Berthelot C."/>
            <person name="Parey E."/>
            <person name="Roest-Crollius H."/>
            <person name="Braasch I."/>
            <person name="Postlethwait J."/>
            <person name="Bobe J."/>
            <person name="Montfort J."/>
            <person name="Bouchez O."/>
            <person name="Begum T."/>
            <person name="Mejri S."/>
            <person name="Adams A."/>
            <person name="Chen W.-J."/>
            <person name="Guiguen Y."/>
        </authorList>
    </citation>
    <scope>NUCLEOTIDE SEQUENCE</scope>
    <source>
        <strain evidence="2">YG-15Mar2019-1</strain>
        <tissue evidence="2">Brain</tissue>
    </source>
</reference>
<protein>
    <submittedName>
        <fullName evidence="2">Uncharacterized protein</fullName>
    </submittedName>
</protein>
<dbReference type="AlphaFoldDB" id="A0A9D3PLM4"/>
<name>A0A9D3PLM4_MEGAT</name>
<evidence type="ECO:0000256" key="1">
    <source>
        <dbReference type="SAM" id="MobiDB-lite"/>
    </source>
</evidence>
<organism evidence="2 3">
    <name type="scientific">Megalops atlanticus</name>
    <name type="common">Tarpon</name>
    <name type="synonym">Clupea gigantea</name>
    <dbReference type="NCBI Taxonomy" id="7932"/>
    <lineage>
        <taxon>Eukaryota</taxon>
        <taxon>Metazoa</taxon>
        <taxon>Chordata</taxon>
        <taxon>Craniata</taxon>
        <taxon>Vertebrata</taxon>
        <taxon>Euteleostomi</taxon>
        <taxon>Actinopterygii</taxon>
        <taxon>Neopterygii</taxon>
        <taxon>Teleostei</taxon>
        <taxon>Elopiformes</taxon>
        <taxon>Megalopidae</taxon>
        <taxon>Megalops</taxon>
    </lineage>
</organism>